<feature type="domain" description="Cytochrome c" evidence="23">
    <location>
        <begin position="114"/>
        <end position="195"/>
    </location>
</feature>
<comment type="subcellular location">
    <subcellularLocation>
        <location evidence="1">Cell inner membrane</location>
    </subcellularLocation>
</comment>
<evidence type="ECO:0000256" key="4">
    <source>
        <dbReference type="ARBA" id="ARBA00022448"/>
    </source>
</evidence>
<dbReference type="GO" id="GO:1902600">
    <property type="term" value="P:proton transmembrane transport"/>
    <property type="evidence" value="ECO:0007669"/>
    <property type="project" value="UniProtKB-KW"/>
</dbReference>
<name>A0AA90PI74_9HELI</name>
<dbReference type="AlphaFoldDB" id="A0AA90PI74"/>
<evidence type="ECO:0000313" key="24">
    <source>
        <dbReference type="EMBL" id="MDO7252424.1"/>
    </source>
</evidence>
<keyword evidence="16 20" id="KW-0408">Iron</keyword>
<evidence type="ECO:0000256" key="17">
    <source>
        <dbReference type="ARBA" id="ARBA00023065"/>
    </source>
</evidence>
<evidence type="ECO:0000256" key="22">
    <source>
        <dbReference type="SAM" id="Phobius"/>
    </source>
</evidence>
<comment type="caution">
    <text evidence="25">The sequence shown here is derived from an EMBL/GenBank/DDBJ whole genome shotgun (WGS) entry which is preliminary data.</text>
</comment>
<dbReference type="InterPro" id="IPR004678">
    <property type="entry name" value="Cyt_c_oxidase_cbb3_su3"/>
</dbReference>
<reference evidence="24 26" key="3">
    <citation type="journal article" date="2024" name="Syst. Appl. Microbiol.">
        <title>Helicobacter cappadocius sp. nov., from lizards: The first psychrotrophic Helicobacter species.</title>
        <authorList>
            <person name="Aydin F."/>
            <person name="Tarhane S."/>
            <person name="Karakaya E."/>
            <person name="Abay S."/>
            <person name="Kayman T."/>
            <person name="Guran O."/>
            <person name="Bozkurt E."/>
            <person name="Uzum N."/>
            <person name="Avci A."/>
            <person name="Olgun K."/>
            <person name="Jablonski D."/>
            <person name="Guran C."/>
            <person name="Burcin Saticioglu I."/>
        </authorList>
    </citation>
    <scope>NUCLEOTIDE SEQUENCE [LARGE SCALE GENOMIC DNA]</scope>
    <source>
        <strain evidence="24">Faydin-H75</strain>
        <strain evidence="26">faydin-H76</strain>
    </source>
</reference>
<keyword evidence="12" id="KW-0375">Hydrogen ion transport</keyword>
<dbReference type="SUPFAM" id="SSF46626">
    <property type="entry name" value="Cytochrome c"/>
    <property type="match status" value="2"/>
</dbReference>
<evidence type="ECO:0000256" key="9">
    <source>
        <dbReference type="ARBA" id="ARBA00022692"/>
    </source>
</evidence>
<evidence type="ECO:0000256" key="12">
    <source>
        <dbReference type="ARBA" id="ARBA00022781"/>
    </source>
</evidence>
<dbReference type="Pfam" id="PF00034">
    <property type="entry name" value="Cytochrom_C"/>
    <property type="match status" value="1"/>
</dbReference>
<evidence type="ECO:0000256" key="3">
    <source>
        <dbReference type="ARBA" id="ARBA00006113"/>
    </source>
</evidence>
<comment type="cofactor">
    <cofactor evidence="21">
        <name>heme c</name>
        <dbReference type="ChEBI" id="CHEBI:61717"/>
    </cofactor>
    <text evidence="21">Binds 2 heme C groups per subunit.</text>
</comment>
<dbReference type="GO" id="GO:0016491">
    <property type="term" value="F:oxidoreductase activity"/>
    <property type="evidence" value="ECO:0007669"/>
    <property type="project" value="UniProtKB-KW"/>
</dbReference>
<feature type="binding site" description="covalent" evidence="21">
    <location>
        <position position="130"/>
    </location>
    <ligand>
        <name>heme c</name>
        <dbReference type="ChEBI" id="CHEBI:61717"/>
        <label>1</label>
    </ligand>
</feature>
<dbReference type="Pfam" id="PF14715">
    <property type="entry name" value="FixP_N"/>
    <property type="match status" value="1"/>
</dbReference>
<feature type="binding site" description="covalent" evidence="21">
    <location>
        <position position="232"/>
    </location>
    <ligand>
        <name>heme c</name>
        <dbReference type="ChEBI" id="CHEBI:61717"/>
        <label>2</label>
    </ligand>
</feature>
<feature type="binding site" description="axial binding residue" evidence="20">
    <location>
        <position position="131"/>
    </location>
    <ligand>
        <name>heme c</name>
        <dbReference type="ChEBI" id="CHEBI:61717"/>
        <label>1</label>
    </ligand>
    <ligandPart>
        <name>Fe</name>
        <dbReference type="ChEBI" id="CHEBI:18248"/>
    </ligandPart>
</feature>
<protein>
    <recommendedName>
        <fullName evidence="19">Cytochrome c oxidase subunit III</fullName>
    </recommendedName>
</protein>
<keyword evidence="10 20" id="KW-0479">Metal-binding</keyword>
<evidence type="ECO:0000313" key="26">
    <source>
        <dbReference type="Proteomes" id="UP001177258"/>
    </source>
</evidence>
<proteinExistence type="inferred from homology"/>
<evidence type="ECO:0000256" key="15">
    <source>
        <dbReference type="ARBA" id="ARBA00023002"/>
    </source>
</evidence>
<dbReference type="InterPro" id="IPR032858">
    <property type="entry name" value="CcoP_N"/>
</dbReference>
<feature type="domain" description="Cytochrome c" evidence="23">
    <location>
        <begin position="216"/>
        <end position="299"/>
    </location>
</feature>
<evidence type="ECO:0000256" key="8">
    <source>
        <dbReference type="ARBA" id="ARBA00022660"/>
    </source>
</evidence>
<evidence type="ECO:0000256" key="18">
    <source>
        <dbReference type="ARBA" id="ARBA00023136"/>
    </source>
</evidence>
<evidence type="ECO:0000259" key="23">
    <source>
        <dbReference type="PROSITE" id="PS51007"/>
    </source>
</evidence>
<evidence type="ECO:0000313" key="27">
    <source>
        <dbReference type="Proteomes" id="UP001240777"/>
    </source>
</evidence>
<evidence type="ECO:0000256" key="19">
    <source>
        <dbReference type="ARBA" id="ARBA00029635"/>
    </source>
</evidence>
<sequence length="304" mass="33604">MGWLSDNVNLFALIAAIVILVLTIFIAGSLIKKMRDSKAEGELTDHKWDGIAEFKNNLPVGWAVCFLALIVWGFWYIFVGYPLNSYSQIGDYNQQVDAHNKKFEEKWQNLDNTDLVQMGEGIFLVQCSQCHGIDAEGMHGKAQNLHRWGKEEGIIYTIEHGSAGLGYMAGDMPSFEGAISKEDAKAIAVYVMNVLSDKKKNINDIKDSDKKLAIQDEIKKGKKAFDDNCASCHGPDGSGNANGIDGFAADLRKYGTFDFVKNVLEHGKKGNIGEMPSFAYRNFTDTQIKAIAAYIGSLQPLSDE</sequence>
<dbReference type="PROSITE" id="PS51007">
    <property type="entry name" value="CYTC"/>
    <property type="match status" value="2"/>
</dbReference>
<dbReference type="PIRSF" id="PIRSF000006">
    <property type="entry name" value="Cbb3-Cox_fixP"/>
    <property type="match status" value="1"/>
</dbReference>
<evidence type="ECO:0000256" key="11">
    <source>
        <dbReference type="ARBA" id="ARBA00022737"/>
    </source>
</evidence>
<reference evidence="24" key="2">
    <citation type="submission" date="2023-07" db="EMBL/GenBank/DDBJ databases">
        <authorList>
            <person name="Aydin F."/>
            <person name="Tarhane S."/>
            <person name="Saticioglu I.B."/>
            <person name="Karakaya E."/>
            <person name="Abay S."/>
            <person name="Guran O."/>
            <person name="Bozkurt E."/>
            <person name="Uzum N."/>
            <person name="Olgun K."/>
            <person name="Jablonski D."/>
        </authorList>
    </citation>
    <scope>NUCLEOTIDE SEQUENCE</scope>
    <source>
        <strain evidence="24">Faydin-H75</strain>
    </source>
</reference>
<keyword evidence="15" id="KW-0560">Oxidoreductase</keyword>
<dbReference type="GO" id="GO:0009055">
    <property type="term" value="F:electron transfer activity"/>
    <property type="evidence" value="ECO:0007669"/>
    <property type="project" value="InterPro"/>
</dbReference>
<evidence type="ECO:0000256" key="10">
    <source>
        <dbReference type="ARBA" id="ARBA00022723"/>
    </source>
</evidence>
<keyword evidence="5" id="KW-1003">Cell membrane</keyword>
<dbReference type="RefSeq" id="WP_305516266.1">
    <property type="nucleotide sequence ID" value="NZ_JAUPEV010000001.1"/>
</dbReference>
<dbReference type="InterPro" id="IPR009056">
    <property type="entry name" value="Cyt_c-like_dom"/>
</dbReference>
<evidence type="ECO:0000256" key="6">
    <source>
        <dbReference type="ARBA" id="ARBA00022519"/>
    </source>
</evidence>
<accession>A0AA90PI74</accession>
<keyword evidence="4" id="KW-0813">Transport</keyword>
<dbReference type="NCBIfam" id="TIGR00782">
    <property type="entry name" value="ccoP"/>
    <property type="match status" value="1"/>
</dbReference>
<comment type="pathway">
    <text evidence="2">Energy metabolism; oxidative phosphorylation.</text>
</comment>
<dbReference type="PANTHER" id="PTHR33751:SF1">
    <property type="entry name" value="CBB3-TYPE CYTOCHROME C OXIDASE SUBUNIT FIXP"/>
    <property type="match status" value="1"/>
</dbReference>
<feature type="transmembrane region" description="Helical" evidence="22">
    <location>
        <begin position="12"/>
        <end position="31"/>
    </location>
</feature>
<dbReference type="InterPro" id="IPR036909">
    <property type="entry name" value="Cyt_c-like_dom_sf"/>
</dbReference>
<dbReference type="EMBL" id="JAUPEV010000001">
    <property type="protein sequence ID" value="MDO7252424.1"/>
    <property type="molecule type" value="Genomic_DNA"/>
</dbReference>
<feature type="binding site" description="covalent" evidence="21">
    <location>
        <position position="127"/>
    </location>
    <ligand>
        <name>heme c</name>
        <dbReference type="ChEBI" id="CHEBI:61717"/>
        <label>1</label>
    </ligand>
</feature>
<evidence type="ECO:0000256" key="21">
    <source>
        <dbReference type="PIRSR" id="PIRSR000006-2"/>
    </source>
</evidence>
<feature type="binding site" description="axial binding residue" evidence="20">
    <location>
        <position position="275"/>
    </location>
    <ligand>
        <name>heme c</name>
        <dbReference type="ChEBI" id="CHEBI:61717"/>
        <label>1</label>
    </ligand>
    <ligandPart>
        <name>Fe</name>
        <dbReference type="ChEBI" id="CHEBI:18248"/>
    </ligandPart>
</feature>
<evidence type="ECO:0000256" key="1">
    <source>
        <dbReference type="ARBA" id="ARBA00004533"/>
    </source>
</evidence>
<evidence type="ECO:0000256" key="7">
    <source>
        <dbReference type="ARBA" id="ARBA00022617"/>
    </source>
</evidence>
<evidence type="ECO:0000256" key="16">
    <source>
        <dbReference type="ARBA" id="ARBA00023004"/>
    </source>
</evidence>
<feature type="transmembrane region" description="Helical" evidence="22">
    <location>
        <begin position="60"/>
        <end position="78"/>
    </location>
</feature>
<evidence type="ECO:0000256" key="20">
    <source>
        <dbReference type="PIRSR" id="PIRSR000006-1"/>
    </source>
</evidence>
<reference evidence="25 27" key="1">
    <citation type="submission" date="2023-07" db="EMBL/GenBank/DDBJ databases">
        <title>Unpublished Manusciprt.</title>
        <authorList>
            <person name="Aydin F."/>
            <person name="Tarhane S."/>
            <person name="Saticioglu I.B."/>
            <person name="Karakaya E."/>
            <person name="Abay S."/>
            <person name="Guran O."/>
            <person name="Bozkurt E."/>
            <person name="Uzum N."/>
            <person name="Olgun K."/>
            <person name="Jablonski D."/>
        </authorList>
    </citation>
    <scope>NUCLEOTIDE SEQUENCE</scope>
    <source>
        <strain evidence="27">faydin-H75</strain>
        <strain evidence="25">Faydin-H76</strain>
    </source>
</reference>
<evidence type="ECO:0000256" key="14">
    <source>
        <dbReference type="ARBA" id="ARBA00022989"/>
    </source>
</evidence>
<keyword evidence="9 22" id="KW-0812">Transmembrane</keyword>
<keyword evidence="6" id="KW-0997">Cell inner membrane</keyword>
<organism evidence="25 26">
    <name type="scientific">Helicobacter cappadocius</name>
    <dbReference type="NCBI Taxonomy" id="3063998"/>
    <lineage>
        <taxon>Bacteria</taxon>
        <taxon>Pseudomonadati</taxon>
        <taxon>Campylobacterota</taxon>
        <taxon>Epsilonproteobacteria</taxon>
        <taxon>Campylobacterales</taxon>
        <taxon>Helicobacteraceae</taxon>
        <taxon>Helicobacter</taxon>
    </lineage>
</organism>
<keyword evidence="7 21" id="KW-0349">Heme</keyword>
<dbReference type="Pfam" id="PF13442">
    <property type="entry name" value="Cytochrome_CBB3"/>
    <property type="match status" value="1"/>
</dbReference>
<dbReference type="Proteomes" id="UP001177258">
    <property type="component" value="Unassembled WGS sequence"/>
</dbReference>
<keyword evidence="8" id="KW-0679">Respiratory chain</keyword>
<dbReference type="Gene3D" id="6.10.280.130">
    <property type="match status" value="1"/>
</dbReference>
<gene>
    <name evidence="25" type="primary">ccoP</name>
    <name evidence="24" type="ORF">Q5I04_00625</name>
    <name evidence="25" type="ORF">Q5I06_00625</name>
</gene>
<dbReference type="PANTHER" id="PTHR33751">
    <property type="entry name" value="CBB3-TYPE CYTOCHROME C OXIDASE SUBUNIT FIXP"/>
    <property type="match status" value="1"/>
</dbReference>
<keyword evidence="18 22" id="KW-0472">Membrane</keyword>
<keyword evidence="11" id="KW-0677">Repeat</keyword>
<feature type="binding site" description="axial binding residue" evidence="20">
    <location>
        <position position="172"/>
    </location>
    <ligand>
        <name>heme c</name>
        <dbReference type="ChEBI" id="CHEBI:61717"/>
        <label>2</label>
    </ligand>
    <ligandPart>
        <name>Fe</name>
        <dbReference type="ChEBI" id="CHEBI:18248"/>
    </ligandPart>
</feature>
<dbReference type="GO" id="GO:0020037">
    <property type="term" value="F:heme binding"/>
    <property type="evidence" value="ECO:0007669"/>
    <property type="project" value="InterPro"/>
</dbReference>
<dbReference type="InterPro" id="IPR050597">
    <property type="entry name" value="Cytochrome_c_Oxidase_Subunit"/>
</dbReference>
<dbReference type="EMBL" id="JAUYZK010000001">
    <property type="protein sequence ID" value="MDP2538291.1"/>
    <property type="molecule type" value="Genomic_DNA"/>
</dbReference>
<keyword evidence="27" id="KW-1185">Reference proteome</keyword>
<dbReference type="GO" id="GO:0005886">
    <property type="term" value="C:plasma membrane"/>
    <property type="evidence" value="ECO:0007669"/>
    <property type="project" value="UniProtKB-SubCell"/>
</dbReference>
<dbReference type="Gene3D" id="1.10.760.10">
    <property type="entry name" value="Cytochrome c-like domain"/>
    <property type="match status" value="2"/>
</dbReference>
<evidence type="ECO:0000256" key="2">
    <source>
        <dbReference type="ARBA" id="ARBA00004673"/>
    </source>
</evidence>
<comment type="similarity">
    <text evidence="3">Belongs to the CcoP / FixP family.</text>
</comment>
<evidence type="ECO:0000313" key="25">
    <source>
        <dbReference type="EMBL" id="MDP2538291.1"/>
    </source>
</evidence>
<evidence type="ECO:0000256" key="5">
    <source>
        <dbReference type="ARBA" id="ARBA00022475"/>
    </source>
</evidence>
<keyword evidence="14 22" id="KW-1133">Transmembrane helix</keyword>
<keyword evidence="13" id="KW-0249">Electron transport</keyword>
<dbReference type="GO" id="GO:0046872">
    <property type="term" value="F:metal ion binding"/>
    <property type="evidence" value="ECO:0007669"/>
    <property type="project" value="UniProtKB-KW"/>
</dbReference>
<dbReference type="InterPro" id="IPR038414">
    <property type="entry name" value="CcoP_N_sf"/>
</dbReference>
<feature type="binding site" description="covalent" evidence="21">
    <location>
        <position position="229"/>
    </location>
    <ligand>
        <name>heme c</name>
        <dbReference type="ChEBI" id="CHEBI:61717"/>
        <label>2</label>
    </ligand>
</feature>
<feature type="binding site" description="axial binding residue" evidence="20">
    <location>
        <position position="233"/>
    </location>
    <ligand>
        <name>heme c</name>
        <dbReference type="ChEBI" id="CHEBI:61717"/>
        <label>2</label>
    </ligand>
    <ligandPart>
        <name>Fe</name>
        <dbReference type="ChEBI" id="CHEBI:18248"/>
    </ligandPart>
</feature>
<evidence type="ECO:0000256" key="13">
    <source>
        <dbReference type="ARBA" id="ARBA00022982"/>
    </source>
</evidence>
<dbReference type="Proteomes" id="UP001240777">
    <property type="component" value="Unassembled WGS sequence"/>
</dbReference>
<keyword evidence="17" id="KW-0406">Ion transport</keyword>